<gene>
    <name evidence="2" type="ORF">LQE92_09490</name>
</gene>
<protein>
    <submittedName>
        <fullName evidence="2">Uncharacterized protein</fullName>
    </submittedName>
</protein>
<keyword evidence="1" id="KW-0812">Transmembrane</keyword>
<dbReference type="AlphaFoldDB" id="A0AAP2RJ01"/>
<evidence type="ECO:0000313" key="2">
    <source>
        <dbReference type="EMBL" id="MCD2492862.1"/>
    </source>
</evidence>
<reference evidence="2 3" key="1">
    <citation type="submission" date="2021-11" db="EMBL/GenBank/DDBJ databases">
        <title>Lacrimispora sp. nov. NSJ-141 isolated from human feces.</title>
        <authorList>
            <person name="Abdugheni R."/>
        </authorList>
    </citation>
    <scope>NUCLEOTIDE SEQUENCE [LARGE SCALE GENOMIC DNA]</scope>
    <source>
        <strain evidence="2 3">NSJ-141</strain>
    </source>
</reference>
<accession>A0AAP2RJ01</accession>
<keyword evidence="1" id="KW-0472">Membrane</keyword>
<name>A0AAP2RJ01_9FIRM</name>
<keyword evidence="3" id="KW-1185">Reference proteome</keyword>
<dbReference type="Proteomes" id="UP001299265">
    <property type="component" value="Unassembled WGS sequence"/>
</dbReference>
<dbReference type="RefSeq" id="WP_231062742.1">
    <property type="nucleotide sequence ID" value="NZ_JAJNOR010000005.1"/>
</dbReference>
<feature type="transmembrane region" description="Helical" evidence="1">
    <location>
        <begin position="39"/>
        <end position="62"/>
    </location>
</feature>
<organism evidence="2 3">
    <name type="scientific">Lientehia hominis</name>
    <dbReference type="NCBI Taxonomy" id="2897778"/>
    <lineage>
        <taxon>Bacteria</taxon>
        <taxon>Bacillati</taxon>
        <taxon>Bacillota</taxon>
        <taxon>Clostridia</taxon>
        <taxon>Lachnospirales</taxon>
        <taxon>Lachnospiraceae</taxon>
        <taxon>Lientehia</taxon>
    </lineage>
</organism>
<comment type="caution">
    <text evidence="2">The sequence shown here is derived from an EMBL/GenBank/DDBJ whole genome shotgun (WGS) entry which is preliminary data.</text>
</comment>
<keyword evidence="1" id="KW-1133">Transmembrane helix</keyword>
<sequence>MKKGMKYYGLIWLTAVAAFHAIVFLLPDSVTGAARSAGAFWSGYAGIMAAFTGQAVCSYLFFRETTPKGRFLNIPLVTLSYSGLLAVLIAGSLCMTVPFIPDWLGAVAAILILVFSAVAVIKSKAAAHIVNTGDKKIESRTSFMKLFVSQLSSLLDAAKSTPVYEPIQKLYEAARYSDPVSAVSLSDIESRMTSELNALSASINTEDFESARRISGELLLLIKKRAADCKRFK</sequence>
<evidence type="ECO:0000313" key="3">
    <source>
        <dbReference type="Proteomes" id="UP001299265"/>
    </source>
</evidence>
<feature type="transmembrane region" description="Helical" evidence="1">
    <location>
        <begin position="103"/>
        <end position="121"/>
    </location>
</feature>
<evidence type="ECO:0000256" key="1">
    <source>
        <dbReference type="SAM" id="Phobius"/>
    </source>
</evidence>
<dbReference type="EMBL" id="JAJNOR010000005">
    <property type="protein sequence ID" value="MCD2492862.1"/>
    <property type="molecule type" value="Genomic_DNA"/>
</dbReference>
<proteinExistence type="predicted"/>
<feature type="transmembrane region" description="Helical" evidence="1">
    <location>
        <begin position="74"/>
        <end position="97"/>
    </location>
</feature>
<feature type="transmembrane region" description="Helical" evidence="1">
    <location>
        <begin position="7"/>
        <end position="27"/>
    </location>
</feature>